<evidence type="ECO:0000313" key="7">
    <source>
        <dbReference type="Proteomes" id="UP000694923"/>
    </source>
</evidence>
<feature type="compositionally biased region" description="Basic and acidic residues" evidence="6">
    <location>
        <begin position="333"/>
        <end position="342"/>
    </location>
</feature>
<comment type="subcellular location">
    <subcellularLocation>
        <location evidence="5">Nucleus</location>
        <location evidence="5">Nucleolus</location>
    </subcellularLocation>
    <subcellularLocation>
        <location evidence="5">Nucleus</location>
        <location evidence="5">Nucleoplasm</location>
    </subcellularLocation>
</comment>
<evidence type="ECO:0000256" key="4">
    <source>
        <dbReference type="ARBA" id="ARBA00023242"/>
    </source>
</evidence>
<comment type="similarity">
    <text evidence="1 5">Belongs to the NOP53 family.</text>
</comment>
<feature type="compositionally biased region" description="Basic residues" evidence="6">
    <location>
        <begin position="215"/>
        <end position="225"/>
    </location>
</feature>
<dbReference type="GeneID" id="103610826"/>
<sequence length="390" mass="43712">MAAGSSIGGGRHCSKSDVNSGFLGLRPTSVDPALRRRRRGPRNKKRGWRRLAQEPLGLEVDQFLEDVRLQERTSGCVGRDFPGAGPRCAGPNLKKKRTKVQKKSLLLKKPLRVDLILENTSKIPAPKDILAHQVPNAKKLRRKEQLWEKLVKQGELPREVRRAQARLLSPSTAKPKTGTQDTVERPFYDLWAPDNPLDMPLVGQDEFFLEQTKRKGVKRPPHLHTKPSQAPAVEVTPAGASYNPSFEDHQTLLMAAHEVELQRQKESEKLERQLAMPIGEQMATQESVFQEMCEGLLEESDGEGEPGQGEGPEGEEPEAGGAKASLAPARLAPAEKKTEQQRRREKAARMLRAQQAVVRAARLRHQELFRLRGIKAQLVHRCRSQNLHLP</sequence>
<dbReference type="PANTHER" id="PTHR14211:SF7">
    <property type="entry name" value="RIBOSOME BIOGENESIS PROTEIN NOP53"/>
    <property type="match status" value="1"/>
</dbReference>
<dbReference type="RefSeq" id="XP_008593135.1">
    <property type="nucleotide sequence ID" value="XM_008594913.1"/>
</dbReference>
<comment type="function">
    <text evidence="5">May play a role in ribosome biogenesis.</text>
</comment>
<name>A0ABM0SJU4_GALVR</name>
<evidence type="ECO:0000256" key="2">
    <source>
        <dbReference type="ARBA" id="ARBA00018339"/>
    </source>
</evidence>
<dbReference type="PIRSF" id="PIRSF017302">
    <property type="entry name" value="Gltscr2"/>
    <property type="match status" value="1"/>
</dbReference>
<keyword evidence="7" id="KW-1185">Reference proteome</keyword>
<feature type="region of interest" description="Disordered" evidence="6">
    <location>
        <begin position="1"/>
        <end position="49"/>
    </location>
</feature>
<keyword evidence="4 5" id="KW-0539">Nucleus</keyword>
<proteinExistence type="inferred from homology"/>
<dbReference type="InterPro" id="IPR011687">
    <property type="entry name" value="Nop53/GLTSCR2"/>
</dbReference>
<keyword evidence="3 5" id="KW-0690">Ribosome biogenesis</keyword>
<accession>A0ABM0SJU4</accession>
<dbReference type="Pfam" id="PF07767">
    <property type="entry name" value="Nop53"/>
    <property type="match status" value="1"/>
</dbReference>
<evidence type="ECO:0000256" key="3">
    <source>
        <dbReference type="ARBA" id="ARBA00022517"/>
    </source>
</evidence>
<feature type="region of interest" description="Disordered" evidence="6">
    <location>
        <begin position="215"/>
        <end position="244"/>
    </location>
</feature>
<organism evidence="7 8">
    <name type="scientific">Galeopterus variegatus</name>
    <name type="common">Malayan flying lemur</name>
    <name type="synonym">Cynocephalus variegatus</name>
    <dbReference type="NCBI Taxonomy" id="482537"/>
    <lineage>
        <taxon>Eukaryota</taxon>
        <taxon>Metazoa</taxon>
        <taxon>Chordata</taxon>
        <taxon>Craniata</taxon>
        <taxon>Vertebrata</taxon>
        <taxon>Euteleostomi</taxon>
        <taxon>Mammalia</taxon>
        <taxon>Eutheria</taxon>
        <taxon>Euarchontoglires</taxon>
        <taxon>Dermoptera</taxon>
        <taxon>Cynocephalidae</taxon>
        <taxon>Galeopterus</taxon>
    </lineage>
</organism>
<protein>
    <recommendedName>
        <fullName evidence="2 5">Ribosome biogenesis protein NOP53</fullName>
    </recommendedName>
</protein>
<dbReference type="PANTHER" id="PTHR14211">
    <property type="entry name" value="GLIOMA SUPPRESSOR CANDIDATE REGION GENE 2"/>
    <property type="match status" value="1"/>
</dbReference>
<evidence type="ECO:0000313" key="8">
    <source>
        <dbReference type="RefSeq" id="XP_008593135.1"/>
    </source>
</evidence>
<gene>
    <name evidence="8" type="primary">LOC103610826</name>
</gene>
<feature type="compositionally biased region" description="Basic residues" evidence="6">
    <location>
        <begin position="35"/>
        <end position="49"/>
    </location>
</feature>
<feature type="compositionally biased region" description="Gly residues" evidence="6">
    <location>
        <begin position="1"/>
        <end position="11"/>
    </location>
</feature>
<feature type="region of interest" description="Disordered" evidence="6">
    <location>
        <begin position="299"/>
        <end position="347"/>
    </location>
</feature>
<reference evidence="8" key="1">
    <citation type="submission" date="2025-08" db="UniProtKB">
        <authorList>
            <consortium name="RefSeq"/>
        </authorList>
    </citation>
    <scope>IDENTIFICATION</scope>
</reference>
<evidence type="ECO:0000256" key="1">
    <source>
        <dbReference type="ARBA" id="ARBA00008838"/>
    </source>
</evidence>
<evidence type="ECO:0000256" key="5">
    <source>
        <dbReference type="PIRNR" id="PIRNR017302"/>
    </source>
</evidence>
<evidence type="ECO:0000256" key="6">
    <source>
        <dbReference type="SAM" id="MobiDB-lite"/>
    </source>
</evidence>
<dbReference type="Proteomes" id="UP000694923">
    <property type="component" value="Unplaced"/>
</dbReference>